<name>A0A804NJE3_MAIZE</name>
<accession>A0A804NJE3</accession>
<keyword evidence="2" id="KW-1185">Reference proteome</keyword>
<reference evidence="1" key="3">
    <citation type="submission" date="2021-05" db="UniProtKB">
        <authorList>
            <consortium name="EnsemblPlants"/>
        </authorList>
    </citation>
    <scope>IDENTIFICATION</scope>
    <source>
        <strain evidence="1">cv. B73</strain>
    </source>
</reference>
<evidence type="ECO:0000313" key="1">
    <source>
        <dbReference type="EnsemblPlants" id="Zm00001eb164850_P001"/>
    </source>
</evidence>
<gene>
    <name evidence="1" type="primary">LOC100279016</name>
</gene>
<evidence type="ECO:0000313" key="2">
    <source>
        <dbReference type="Proteomes" id="UP000007305"/>
    </source>
</evidence>
<keyword evidence="3" id="KW-1267">Proteomics identification</keyword>
<dbReference type="Gramene" id="Zm00001eb164850_T001">
    <property type="protein sequence ID" value="Zm00001eb164850_P001"/>
    <property type="gene ID" value="Zm00001eb164850"/>
</dbReference>
<reference evidence="1" key="2">
    <citation type="submission" date="2019-07" db="EMBL/GenBank/DDBJ databases">
        <authorList>
            <person name="Seetharam A."/>
            <person name="Woodhouse M."/>
            <person name="Cannon E."/>
        </authorList>
    </citation>
    <scope>NUCLEOTIDE SEQUENCE [LARGE SCALE GENOMIC DNA]</scope>
    <source>
        <strain evidence="1">cv. B73</strain>
    </source>
</reference>
<dbReference type="AlphaFoldDB" id="A0A804NJE3"/>
<protein>
    <submittedName>
        <fullName evidence="1">Uncharacterized protein</fullName>
    </submittedName>
</protein>
<organism evidence="1 2">
    <name type="scientific">Zea mays</name>
    <name type="common">Maize</name>
    <dbReference type="NCBI Taxonomy" id="4577"/>
    <lineage>
        <taxon>Eukaryota</taxon>
        <taxon>Viridiplantae</taxon>
        <taxon>Streptophyta</taxon>
        <taxon>Embryophyta</taxon>
        <taxon>Tracheophyta</taxon>
        <taxon>Spermatophyta</taxon>
        <taxon>Magnoliopsida</taxon>
        <taxon>Liliopsida</taxon>
        <taxon>Poales</taxon>
        <taxon>Poaceae</taxon>
        <taxon>PACMAD clade</taxon>
        <taxon>Panicoideae</taxon>
        <taxon>Andropogonodae</taxon>
        <taxon>Andropogoneae</taxon>
        <taxon>Tripsacinae</taxon>
        <taxon>Zea</taxon>
    </lineage>
</organism>
<dbReference type="EnsemblPlants" id="Zm00001eb164850_T001">
    <property type="protein sequence ID" value="Zm00001eb164850_P001"/>
    <property type="gene ID" value="Zm00001eb164850"/>
</dbReference>
<sequence>MSSSLVKTNNATQAVCAAALCIVLVIMSSTAISAIQEIETLCDPVKDGVCDARGACGHGCVEKGIKLKYQLVKATCEMHLNPVECCCTFLTPPPGVVVTSGGVGAAVAVEDDIMHGTPLG</sequence>
<dbReference type="GeneID" id="100279016"/>
<evidence type="ECO:0007829" key="3">
    <source>
        <dbReference type="PeptideAtlas" id="A0A804NJE3"/>
    </source>
</evidence>
<dbReference type="InParanoid" id="A0A804NJE3"/>
<reference evidence="2" key="1">
    <citation type="journal article" date="2009" name="Science">
        <title>The B73 maize genome: complexity, diversity, and dynamics.</title>
        <authorList>
            <person name="Schnable P.S."/>
            <person name="Ware D."/>
            <person name="Fulton R.S."/>
            <person name="Stein J.C."/>
            <person name="Wei F."/>
            <person name="Pasternak S."/>
            <person name="Liang C."/>
            <person name="Zhang J."/>
            <person name="Fulton L."/>
            <person name="Graves T.A."/>
            <person name="Minx P."/>
            <person name="Reily A.D."/>
            <person name="Courtney L."/>
            <person name="Kruchowski S.S."/>
            <person name="Tomlinson C."/>
            <person name="Strong C."/>
            <person name="Delehaunty K."/>
            <person name="Fronick C."/>
            <person name="Courtney B."/>
            <person name="Rock S.M."/>
            <person name="Belter E."/>
            <person name="Du F."/>
            <person name="Kim K."/>
            <person name="Abbott R.M."/>
            <person name="Cotton M."/>
            <person name="Levy A."/>
            <person name="Marchetto P."/>
            <person name="Ochoa K."/>
            <person name="Jackson S.M."/>
            <person name="Gillam B."/>
            <person name="Chen W."/>
            <person name="Yan L."/>
            <person name="Higginbotham J."/>
            <person name="Cardenas M."/>
            <person name="Waligorski J."/>
            <person name="Applebaum E."/>
            <person name="Phelps L."/>
            <person name="Falcone J."/>
            <person name="Kanchi K."/>
            <person name="Thane T."/>
            <person name="Scimone A."/>
            <person name="Thane N."/>
            <person name="Henke J."/>
            <person name="Wang T."/>
            <person name="Ruppert J."/>
            <person name="Shah N."/>
            <person name="Rotter K."/>
            <person name="Hodges J."/>
            <person name="Ingenthron E."/>
            <person name="Cordes M."/>
            <person name="Kohlberg S."/>
            <person name="Sgro J."/>
            <person name="Delgado B."/>
            <person name="Mead K."/>
            <person name="Chinwalla A."/>
            <person name="Leonard S."/>
            <person name="Crouse K."/>
            <person name="Collura K."/>
            <person name="Kudrna D."/>
            <person name="Currie J."/>
            <person name="He R."/>
            <person name="Angelova A."/>
            <person name="Rajasekar S."/>
            <person name="Mueller T."/>
            <person name="Lomeli R."/>
            <person name="Scara G."/>
            <person name="Ko A."/>
            <person name="Delaney K."/>
            <person name="Wissotski M."/>
            <person name="Lopez G."/>
            <person name="Campos D."/>
            <person name="Braidotti M."/>
            <person name="Ashley E."/>
            <person name="Golser W."/>
            <person name="Kim H."/>
            <person name="Lee S."/>
            <person name="Lin J."/>
            <person name="Dujmic Z."/>
            <person name="Kim W."/>
            <person name="Talag J."/>
            <person name="Zuccolo A."/>
            <person name="Fan C."/>
            <person name="Sebastian A."/>
            <person name="Kramer M."/>
            <person name="Spiegel L."/>
            <person name="Nascimento L."/>
            <person name="Zutavern T."/>
            <person name="Miller B."/>
            <person name="Ambroise C."/>
            <person name="Muller S."/>
            <person name="Spooner W."/>
            <person name="Narechania A."/>
            <person name="Ren L."/>
            <person name="Wei S."/>
            <person name="Kumari S."/>
            <person name="Faga B."/>
            <person name="Levy M.J."/>
            <person name="McMahan L."/>
            <person name="Van Buren P."/>
            <person name="Vaughn M.W."/>
            <person name="Ying K."/>
            <person name="Yeh C.-T."/>
            <person name="Emrich S.J."/>
            <person name="Jia Y."/>
            <person name="Kalyanaraman A."/>
            <person name="Hsia A.-P."/>
            <person name="Barbazuk W.B."/>
            <person name="Baucom R.S."/>
            <person name="Brutnell T.P."/>
            <person name="Carpita N.C."/>
            <person name="Chaparro C."/>
            <person name="Chia J.-M."/>
            <person name="Deragon J.-M."/>
            <person name="Estill J.C."/>
            <person name="Fu Y."/>
            <person name="Jeddeloh J.A."/>
            <person name="Han Y."/>
            <person name="Lee H."/>
            <person name="Li P."/>
            <person name="Lisch D.R."/>
            <person name="Liu S."/>
            <person name="Liu Z."/>
            <person name="Nagel D.H."/>
            <person name="McCann M.C."/>
            <person name="SanMiguel P."/>
            <person name="Myers A.M."/>
            <person name="Nettleton D."/>
            <person name="Nguyen J."/>
            <person name="Penning B.W."/>
            <person name="Ponnala L."/>
            <person name="Schneider K.L."/>
            <person name="Schwartz D.C."/>
            <person name="Sharma A."/>
            <person name="Soderlund C."/>
            <person name="Springer N.M."/>
            <person name="Sun Q."/>
            <person name="Wang H."/>
            <person name="Waterman M."/>
            <person name="Westerman R."/>
            <person name="Wolfgruber T.K."/>
            <person name="Yang L."/>
            <person name="Yu Y."/>
            <person name="Zhang L."/>
            <person name="Zhou S."/>
            <person name="Zhu Q."/>
            <person name="Bennetzen J.L."/>
            <person name="Dawe R.K."/>
            <person name="Jiang J."/>
            <person name="Jiang N."/>
            <person name="Presting G.G."/>
            <person name="Wessler S.R."/>
            <person name="Aluru S."/>
            <person name="Martienssen R.A."/>
            <person name="Clifton S.W."/>
            <person name="McCombie W.R."/>
            <person name="Wing R.A."/>
            <person name="Wilson R.K."/>
        </authorList>
    </citation>
    <scope>NUCLEOTIDE SEQUENCE [LARGE SCALE GENOMIC DNA]</scope>
    <source>
        <strain evidence="2">cv. B73</strain>
    </source>
</reference>
<dbReference type="Proteomes" id="UP000007305">
    <property type="component" value="Chromosome 4"/>
</dbReference>
<dbReference type="RefSeq" id="XP_020407057.1">
    <property type="nucleotide sequence ID" value="XM_020551468.3"/>
</dbReference>
<proteinExistence type="evidence at protein level"/>